<evidence type="ECO:0000313" key="1">
    <source>
        <dbReference type="EMBL" id="SVA39728.1"/>
    </source>
</evidence>
<evidence type="ECO:0008006" key="2">
    <source>
        <dbReference type="Google" id="ProtNLM"/>
    </source>
</evidence>
<name>A0A381VIV7_9ZZZZ</name>
<dbReference type="GO" id="GO:0015385">
    <property type="term" value="F:sodium:proton antiporter activity"/>
    <property type="evidence" value="ECO:0007669"/>
    <property type="project" value="TreeGrafter"/>
</dbReference>
<protein>
    <recommendedName>
        <fullName evidence="2">Cation:proton antiporter</fullName>
    </recommendedName>
</protein>
<organism evidence="1">
    <name type="scientific">marine metagenome</name>
    <dbReference type="NCBI Taxonomy" id="408172"/>
    <lineage>
        <taxon>unclassified sequences</taxon>
        <taxon>metagenomes</taxon>
        <taxon>ecological metagenomes</taxon>
    </lineage>
</organism>
<dbReference type="EMBL" id="UINC01008841">
    <property type="protein sequence ID" value="SVA39728.1"/>
    <property type="molecule type" value="Genomic_DNA"/>
</dbReference>
<sequence length="94" mass="9964">MLALGFGFVFAGVIGILRLPDFYCRLHAMGKCDTLGVALMLGGLAVHEGASLTSFKILLVLLFVSLANPTATHALGRAAIRAGLVPWRSDKQQP</sequence>
<reference evidence="1" key="1">
    <citation type="submission" date="2018-05" db="EMBL/GenBank/DDBJ databases">
        <authorList>
            <person name="Lanie J.A."/>
            <person name="Ng W.-L."/>
            <person name="Kazmierczak K.M."/>
            <person name="Andrzejewski T.M."/>
            <person name="Davidsen T.M."/>
            <person name="Wayne K.J."/>
            <person name="Tettelin H."/>
            <person name="Glass J.I."/>
            <person name="Rusch D."/>
            <person name="Podicherti R."/>
            <person name="Tsui H.-C.T."/>
            <person name="Winkler M.E."/>
        </authorList>
    </citation>
    <scope>NUCLEOTIDE SEQUENCE</scope>
</reference>
<dbReference type="PANTHER" id="PTHR34703">
    <property type="entry name" value="ANTIPORTER SUBUNIT MNHG2-RELATED"/>
    <property type="match status" value="1"/>
</dbReference>
<dbReference type="NCBIfam" id="TIGR01300">
    <property type="entry name" value="CPA3_mnhG_phaG"/>
    <property type="match status" value="1"/>
</dbReference>
<dbReference type="AlphaFoldDB" id="A0A381VIV7"/>
<proteinExistence type="predicted"/>
<accession>A0A381VIV7</accession>
<gene>
    <name evidence="1" type="ORF">METZ01_LOCUS92582</name>
</gene>
<dbReference type="InterPro" id="IPR005133">
    <property type="entry name" value="PhaG_MnhG_YufB"/>
</dbReference>
<dbReference type="Pfam" id="PF03334">
    <property type="entry name" value="PhaG_MnhG_YufB"/>
    <property type="match status" value="1"/>
</dbReference>
<dbReference type="PANTHER" id="PTHR34703:SF1">
    <property type="entry name" value="ANTIPORTER SUBUNIT MNHG2-RELATED"/>
    <property type="match status" value="1"/>
</dbReference>